<evidence type="ECO:0000313" key="1">
    <source>
        <dbReference type="EMBL" id="GFG65295.1"/>
    </source>
</evidence>
<protein>
    <submittedName>
        <fullName evidence="1">Uncharacterized protein</fullName>
    </submittedName>
</protein>
<dbReference type="EMBL" id="BLKU01000003">
    <property type="protein sequence ID" value="GFG65295.1"/>
    <property type="molecule type" value="Genomic_DNA"/>
</dbReference>
<accession>A0ABQ1BNJ0</accession>
<reference evidence="1 2" key="1">
    <citation type="journal article" date="2019" name="Emerg. Microbes Infect.">
        <title>Comprehensive subspecies identification of 175 nontuberculous mycobacteria species based on 7547 genomic profiles.</title>
        <authorList>
            <person name="Matsumoto Y."/>
            <person name="Kinjo T."/>
            <person name="Motooka D."/>
            <person name="Nabeya D."/>
            <person name="Jung N."/>
            <person name="Uechi K."/>
            <person name="Horii T."/>
            <person name="Iida T."/>
            <person name="Fujita J."/>
            <person name="Nakamura S."/>
        </authorList>
    </citation>
    <scope>NUCLEOTIDE SEQUENCE [LARGE SCALE GENOMIC DNA]</scope>
    <source>
        <strain evidence="1 2">JCM 13573</strain>
    </source>
</reference>
<dbReference type="Proteomes" id="UP000465306">
    <property type="component" value="Unassembled WGS sequence"/>
</dbReference>
<proteinExistence type="predicted"/>
<gene>
    <name evidence="1" type="ORF">MKUB_27850</name>
</gene>
<sequence length="162" mass="18063">MRELYSELVSAIGRFDIAEQVRLTCNKYQADLQRRADADPMMQIDFFGSPDQVRRLGLEAATDKLQTVLLPASREAVQAVVQSILDGNAAAYKLAIHRVEQEGSTAILDRIDNIAVTGDTATVRGAYTLKLFTRPPEVVDGTNQAIREQGQWRDCTPSRRQQ</sequence>
<keyword evidence="2" id="KW-1185">Reference proteome</keyword>
<comment type="caution">
    <text evidence="1">The sequence shown here is derived from an EMBL/GenBank/DDBJ whole genome shotgun (WGS) entry which is preliminary data.</text>
</comment>
<evidence type="ECO:0000313" key="2">
    <source>
        <dbReference type="Proteomes" id="UP000465306"/>
    </source>
</evidence>
<organism evidence="1 2">
    <name type="scientific">Mycobacterium kubicae</name>
    <dbReference type="NCBI Taxonomy" id="120959"/>
    <lineage>
        <taxon>Bacteria</taxon>
        <taxon>Bacillati</taxon>
        <taxon>Actinomycetota</taxon>
        <taxon>Actinomycetes</taxon>
        <taxon>Mycobacteriales</taxon>
        <taxon>Mycobacteriaceae</taxon>
        <taxon>Mycobacterium</taxon>
        <taxon>Mycobacterium simiae complex</taxon>
    </lineage>
</organism>
<name>A0ABQ1BNJ0_9MYCO</name>